<keyword evidence="5" id="KW-0175">Coiled coil</keyword>
<feature type="repeat" description="TPR" evidence="4">
    <location>
        <begin position="229"/>
        <end position="262"/>
    </location>
</feature>
<gene>
    <name evidence="7" type="ORF">GCM10011444_12910</name>
</gene>
<dbReference type="SMART" id="SM00028">
    <property type="entry name" value="TPR"/>
    <property type="match status" value="3"/>
</dbReference>
<feature type="transmembrane region" description="Helical" evidence="6">
    <location>
        <begin position="341"/>
        <end position="361"/>
    </location>
</feature>
<evidence type="ECO:0000313" key="8">
    <source>
        <dbReference type="Proteomes" id="UP000624701"/>
    </source>
</evidence>
<proteinExistence type="predicted"/>
<evidence type="ECO:0000256" key="1">
    <source>
        <dbReference type="ARBA" id="ARBA00022679"/>
    </source>
</evidence>
<dbReference type="InterPro" id="IPR036890">
    <property type="entry name" value="HATPase_C_sf"/>
</dbReference>
<keyword evidence="1" id="KW-0808">Transferase</keyword>
<dbReference type="Gene3D" id="3.30.565.10">
    <property type="entry name" value="Histidine kinase-like ATPase, C-terminal domain"/>
    <property type="match status" value="1"/>
</dbReference>
<evidence type="ECO:0000256" key="5">
    <source>
        <dbReference type="SAM" id="Coils"/>
    </source>
</evidence>
<dbReference type="Pfam" id="PF13424">
    <property type="entry name" value="TPR_12"/>
    <property type="match status" value="1"/>
</dbReference>
<keyword evidence="8" id="KW-1185">Reference proteome</keyword>
<dbReference type="Proteomes" id="UP000624701">
    <property type="component" value="Unassembled WGS sequence"/>
</dbReference>
<dbReference type="InterPro" id="IPR011990">
    <property type="entry name" value="TPR-like_helical_dom_sf"/>
</dbReference>
<evidence type="ECO:0008006" key="9">
    <source>
        <dbReference type="Google" id="ProtNLM"/>
    </source>
</evidence>
<dbReference type="PANTHER" id="PTHR24421:SF60">
    <property type="entry name" value="SENSOR HISTIDINE KINASE COMP"/>
    <property type="match status" value="1"/>
</dbReference>
<organism evidence="7 8">
    <name type="scientific">Winogradskyella haliclonae</name>
    <dbReference type="NCBI Taxonomy" id="2048558"/>
    <lineage>
        <taxon>Bacteria</taxon>
        <taxon>Pseudomonadati</taxon>
        <taxon>Bacteroidota</taxon>
        <taxon>Flavobacteriia</taxon>
        <taxon>Flavobacteriales</taxon>
        <taxon>Flavobacteriaceae</taxon>
        <taxon>Winogradskyella</taxon>
    </lineage>
</organism>
<name>A0ABQ2BZK7_9FLAO</name>
<dbReference type="SUPFAM" id="SSF55874">
    <property type="entry name" value="ATPase domain of HSP90 chaperone/DNA topoisomerase II/histidine kinase"/>
    <property type="match status" value="1"/>
</dbReference>
<evidence type="ECO:0000313" key="7">
    <source>
        <dbReference type="EMBL" id="GGI56982.1"/>
    </source>
</evidence>
<feature type="repeat" description="TPR" evidence="4">
    <location>
        <begin position="113"/>
        <end position="146"/>
    </location>
</feature>
<dbReference type="CDD" id="cd16917">
    <property type="entry name" value="HATPase_UhpB-NarQ-NarX-like"/>
    <property type="match status" value="1"/>
</dbReference>
<keyword evidence="2" id="KW-0418">Kinase</keyword>
<dbReference type="PROSITE" id="PS50005">
    <property type="entry name" value="TPR"/>
    <property type="match status" value="2"/>
</dbReference>
<dbReference type="Pfam" id="PF13181">
    <property type="entry name" value="TPR_8"/>
    <property type="match status" value="1"/>
</dbReference>
<dbReference type="Gene3D" id="1.25.40.10">
    <property type="entry name" value="Tetratricopeptide repeat domain"/>
    <property type="match status" value="2"/>
</dbReference>
<reference evidence="8" key="1">
    <citation type="journal article" date="2019" name="Int. J. Syst. Evol. Microbiol.">
        <title>The Global Catalogue of Microorganisms (GCM) 10K type strain sequencing project: providing services to taxonomists for standard genome sequencing and annotation.</title>
        <authorList>
            <consortium name="The Broad Institute Genomics Platform"/>
            <consortium name="The Broad Institute Genome Sequencing Center for Infectious Disease"/>
            <person name="Wu L."/>
            <person name="Ma J."/>
        </authorList>
    </citation>
    <scope>NUCLEOTIDE SEQUENCE [LARGE SCALE GENOMIC DNA]</scope>
    <source>
        <strain evidence="8">CCM 8681</strain>
    </source>
</reference>
<dbReference type="InterPro" id="IPR050482">
    <property type="entry name" value="Sensor_HK_TwoCompSys"/>
</dbReference>
<dbReference type="InterPro" id="IPR019734">
    <property type="entry name" value="TPR_rpt"/>
</dbReference>
<accession>A0ABQ2BZK7</accession>
<comment type="caution">
    <text evidence="7">The sequence shown here is derived from an EMBL/GenBank/DDBJ whole genome shotgun (WGS) entry which is preliminary data.</text>
</comment>
<protein>
    <recommendedName>
        <fullName evidence="9">Tetratricopeptide repeat protein</fullName>
    </recommendedName>
</protein>
<sequence length="562" mass="64743">MKPIKTSFLFFLLSLLCFNKHIEAQNNPDSTYFYVESIKSSKKNNDVVNAILYLQNLNNLHKKDDNILALVYNLTYIASAQKKIGFIYEAEKTAIEAIKLLDQIEGKNNDYRIPLNNFLGNLYLDYEDYNTSLKYYNSVLDLNNNSKNRVTIINNIGKVYLEQKDYNSSIEFFKESYLNSLNFNKKENTARALDNLGFAQSKIENPDALTSLTEAMEIRLKLNYTPGIIESYIHIGEYYKDRNNEIKALEYANRAIEVAEASGNSDYLLNTLSFYSSLNKDSKILKLNKLEDSINKSNRLAQNKYASKKYAFEKQEKIANEAKLKLKDSELENERQKNINLIYLFIGLSILLLSIFLYFFLKSKHKKDKIKEAYLKETELSKKVHDELANDMSDLMNFVENDIEVTQAKKSLLLDNIEDIYLRTRDISTETGSIELANFSDSIKHLLMQHNKPETKVVTNDINKIDWQSIEEHKKVVIYRCLQELLVNMKKHSKAKVVSIVFKNHNRKKEIKYVDDGIGFSVNGTKLNGLANVESRINGIGGSFNFTTSKGNGFKATLEFNS</sequence>
<dbReference type="RefSeq" id="WP_188373867.1">
    <property type="nucleotide sequence ID" value="NZ_BMDQ01000001.1"/>
</dbReference>
<dbReference type="SUPFAM" id="SSF81901">
    <property type="entry name" value="HCP-like"/>
    <property type="match status" value="1"/>
</dbReference>
<evidence type="ECO:0000256" key="2">
    <source>
        <dbReference type="ARBA" id="ARBA00022777"/>
    </source>
</evidence>
<evidence type="ECO:0000256" key="3">
    <source>
        <dbReference type="ARBA" id="ARBA00023012"/>
    </source>
</evidence>
<keyword evidence="3" id="KW-0902">Two-component regulatory system</keyword>
<dbReference type="PANTHER" id="PTHR24421">
    <property type="entry name" value="NITRATE/NITRITE SENSOR PROTEIN NARX-RELATED"/>
    <property type="match status" value="1"/>
</dbReference>
<dbReference type="EMBL" id="BMDQ01000001">
    <property type="protein sequence ID" value="GGI56982.1"/>
    <property type="molecule type" value="Genomic_DNA"/>
</dbReference>
<keyword evidence="6" id="KW-0472">Membrane</keyword>
<evidence type="ECO:0000256" key="4">
    <source>
        <dbReference type="PROSITE-ProRule" id="PRU00339"/>
    </source>
</evidence>
<keyword evidence="4" id="KW-0802">TPR repeat</keyword>
<keyword evidence="6" id="KW-0812">Transmembrane</keyword>
<keyword evidence="6" id="KW-1133">Transmembrane helix</keyword>
<dbReference type="SUPFAM" id="SSF48452">
    <property type="entry name" value="TPR-like"/>
    <property type="match status" value="1"/>
</dbReference>
<evidence type="ECO:0000256" key="6">
    <source>
        <dbReference type="SAM" id="Phobius"/>
    </source>
</evidence>
<feature type="coiled-coil region" evidence="5">
    <location>
        <begin position="312"/>
        <end position="339"/>
    </location>
</feature>